<dbReference type="InterPro" id="IPR003112">
    <property type="entry name" value="Olfac-like_dom"/>
</dbReference>
<comment type="caution">
    <text evidence="3">Lacks conserved residue(s) required for the propagation of feature annotation.</text>
</comment>
<reference evidence="6" key="2">
    <citation type="submission" date="2025-09" db="UniProtKB">
        <authorList>
            <consortium name="Ensembl"/>
        </authorList>
    </citation>
    <scope>IDENTIFICATION</scope>
</reference>
<reference evidence="6" key="1">
    <citation type="submission" date="2025-08" db="UniProtKB">
        <authorList>
            <consortium name="Ensembl"/>
        </authorList>
    </citation>
    <scope>IDENTIFICATION</scope>
</reference>
<dbReference type="SMART" id="SM00284">
    <property type="entry name" value="OLF"/>
    <property type="match status" value="1"/>
</dbReference>
<dbReference type="Proteomes" id="UP000694569">
    <property type="component" value="Unplaced"/>
</dbReference>
<feature type="signal peptide" evidence="4">
    <location>
        <begin position="1"/>
        <end position="18"/>
    </location>
</feature>
<evidence type="ECO:0000256" key="3">
    <source>
        <dbReference type="PROSITE-ProRule" id="PRU00446"/>
    </source>
</evidence>
<dbReference type="Pfam" id="PF02191">
    <property type="entry name" value="OLF"/>
    <property type="match status" value="1"/>
</dbReference>
<organism evidence="6 7">
    <name type="scientific">Leptobrachium leishanense</name>
    <name type="common">Leishan spiny toad</name>
    <dbReference type="NCBI Taxonomy" id="445787"/>
    <lineage>
        <taxon>Eukaryota</taxon>
        <taxon>Metazoa</taxon>
        <taxon>Chordata</taxon>
        <taxon>Craniata</taxon>
        <taxon>Vertebrata</taxon>
        <taxon>Euteleostomi</taxon>
        <taxon>Amphibia</taxon>
        <taxon>Batrachia</taxon>
        <taxon>Anura</taxon>
        <taxon>Pelobatoidea</taxon>
        <taxon>Megophryidae</taxon>
        <taxon>Leptobrachium</taxon>
    </lineage>
</organism>
<feature type="domain" description="Olfactomedin-like" evidence="5">
    <location>
        <begin position="212"/>
        <end position="480"/>
    </location>
</feature>
<evidence type="ECO:0000259" key="5">
    <source>
        <dbReference type="PROSITE" id="PS51132"/>
    </source>
</evidence>
<keyword evidence="7" id="KW-1185">Reference proteome</keyword>
<dbReference type="AlphaFoldDB" id="A0A8C5QIA2"/>
<evidence type="ECO:0000256" key="2">
    <source>
        <dbReference type="ARBA" id="ARBA00022525"/>
    </source>
</evidence>
<comment type="subcellular location">
    <subcellularLocation>
        <location evidence="1">Secreted</location>
    </subcellularLocation>
</comment>
<evidence type="ECO:0000313" key="6">
    <source>
        <dbReference type="Ensembl" id="ENSLLEP00000038582.1"/>
    </source>
</evidence>
<dbReference type="Ensembl" id="ENSLLET00000040110.1">
    <property type="protein sequence ID" value="ENSLLEP00000038582.1"/>
    <property type="gene ID" value="ENSLLEG00000024325.1"/>
</dbReference>
<dbReference type="PANTHER" id="PTHR23192:SF7">
    <property type="entry name" value="OLFACTOMEDIN-4"/>
    <property type="match status" value="1"/>
</dbReference>
<dbReference type="GeneTree" id="ENSGT00940000155454"/>
<sequence>QRHMMIVFLILMLGSAQSQFSGEVSNDGMFVSYYYLHSSPSQELNSTGSVDEDGVCYCTVILPDTTFPYDRFEHLEISNRNLNVQPLQIHSYELMVTVYLEKLKNLTVRVEKLENGELSYTKLDFELLKLEIIEMESLIVQLKASLNGTNVIVETLYAEIRNISILVHQMESYDKNNVLIIRREILALQKRLEDCQTHVNASRPPPTVDYGSCDHGGIINISKPLVVQLNYLSSSNTRGVWGKDAAKGVSNGHYFVAPLLTSDLRMMNVFRTYSSYDDLALYRQAASVTLSSGTTYTNCGQGGGAIVYKHFLYYNCYNTRNICKLNLTDNAITRIALTDSVFNNRFSYSHTTFQDIDMASDEDGLWVIYSTEQDIGNFVISKLNDASFTVQQTWRTSQYKPAATNAFMACGVLYATRALDTKSEEIYYMYDTKTGKESSLSIPFTKMRENVHSLSYNPNDHKLYMYNDGFLVTYDLTFQPVAAEKFLTE</sequence>
<evidence type="ECO:0000256" key="1">
    <source>
        <dbReference type="ARBA" id="ARBA00004613"/>
    </source>
</evidence>
<keyword evidence="2" id="KW-0964">Secreted</keyword>
<dbReference type="PANTHER" id="PTHR23192">
    <property type="entry name" value="OLFACTOMEDIN-RELATED"/>
    <property type="match status" value="1"/>
</dbReference>
<evidence type="ECO:0000256" key="4">
    <source>
        <dbReference type="SAM" id="SignalP"/>
    </source>
</evidence>
<feature type="chain" id="PRO_5034617069" description="Olfactomedin-like domain-containing protein" evidence="4">
    <location>
        <begin position="19"/>
        <end position="489"/>
    </location>
</feature>
<dbReference type="GO" id="GO:0007165">
    <property type="term" value="P:signal transduction"/>
    <property type="evidence" value="ECO:0007669"/>
    <property type="project" value="TreeGrafter"/>
</dbReference>
<dbReference type="GO" id="GO:0005615">
    <property type="term" value="C:extracellular space"/>
    <property type="evidence" value="ECO:0007669"/>
    <property type="project" value="TreeGrafter"/>
</dbReference>
<evidence type="ECO:0000313" key="7">
    <source>
        <dbReference type="Proteomes" id="UP000694569"/>
    </source>
</evidence>
<accession>A0A8C5QIA2</accession>
<dbReference type="OrthoDB" id="8626508at2759"/>
<dbReference type="InterPro" id="IPR050605">
    <property type="entry name" value="Olfactomedin-like_domain"/>
</dbReference>
<proteinExistence type="predicted"/>
<dbReference type="PROSITE" id="PS51132">
    <property type="entry name" value="OLF"/>
    <property type="match status" value="1"/>
</dbReference>
<protein>
    <recommendedName>
        <fullName evidence="5">Olfactomedin-like domain-containing protein</fullName>
    </recommendedName>
</protein>
<keyword evidence="4" id="KW-0732">Signal</keyword>
<name>A0A8C5QIA2_9ANUR</name>